<dbReference type="SUPFAM" id="SSF52743">
    <property type="entry name" value="Subtilisin-like"/>
    <property type="match status" value="1"/>
</dbReference>
<feature type="active site" description="Charge relay system" evidence="5">
    <location>
        <position position="188"/>
    </location>
</feature>
<organism evidence="8 9">
    <name type="scientific">Rhizobium halophytocola</name>
    <dbReference type="NCBI Taxonomy" id="735519"/>
    <lineage>
        <taxon>Bacteria</taxon>
        <taxon>Pseudomonadati</taxon>
        <taxon>Pseudomonadota</taxon>
        <taxon>Alphaproteobacteria</taxon>
        <taxon>Hyphomicrobiales</taxon>
        <taxon>Rhizobiaceae</taxon>
        <taxon>Rhizobium/Agrobacterium group</taxon>
        <taxon>Rhizobium</taxon>
    </lineage>
</organism>
<dbReference type="EMBL" id="JAGGJU010000011">
    <property type="protein sequence ID" value="MBP1852474.1"/>
    <property type="molecule type" value="Genomic_DNA"/>
</dbReference>
<gene>
    <name evidence="8" type="ORF">J2Z17_003931</name>
</gene>
<dbReference type="PROSITE" id="PS51892">
    <property type="entry name" value="SUBTILASE"/>
    <property type="match status" value="1"/>
</dbReference>
<keyword evidence="2 5" id="KW-0645">Protease</keyword>
<feature type="domain" description="Peptidase S8/S53" evidence="7">
    <location>
        <begin position="147"/>
        <end position="363"/>
    </location>
</feature>
<dbReference type="InterPro" id="IPR036852">
    <property type="entry name" value="Peptidase_S8/S53_dom_sf"/>
</dbReference>
<evidence type="ECO:0000313" key="8">
    <source>
        <dbReference type="EMBL" id="MBP1852474.1"/>
    </source>
</evidence>
<dbReference type="PANTHER" id="PTHR43806:SF11">
    <property type="entry name" value="CEREVISIN-RELATED"/>
    <property type="match status" value="1"/>
</dbReference>
<evidence type="ECO:0000256" key="5">
    <source>
        <dbReference type="PROSITE-ProRule" id="PRU01240"/>
    </source>
</evidence>
<comment type="caution">
    <text evidence="8">The sequence shown here is derived from an EMBL/GenBank/DDBJ whole genome shotgun (WGS) entry which is preliminary data.</text>
</comment>
<evidence type="ECO:0000256" key="6">
    <source>
        <dbReference type="SAM" id="SignalP"/>
    </source>
</evidence>
<dbReference type="InterPro" id="IPR015500">
    <property type="entry name" value="Peptidase_S8_subtilisin-rel"/>
</dbReference>
<evidence type="ECO:0000313" key="9">
    <source>
        <dbReference type="Proteomes" id="UP000759443"/>
    </source>
</evidence>
<sequence length="390" mass="40299">MIRAVAFLLCLALASALSTGAKAQTPPPRPVPANTLPARTHLILTVPLANAQTLAATAAAITNDFGVTLSAEWPLQSISVHCFVVEVGRQTDIDALVQRMRADARIRTVQRMQDFNTFASSKSARHFPVQQALVQLNAVAAQRISKGANVKVAIVDSAIDGTHPDLSGRVEALRDFVDDDRQGKGEAHGTAIAGIIGADATNATGMVGVAPDAELVGLRACWQAKGKAGHCNSFSLARALNFAILNHFDVINMSLGGPPDLLLGELIHAAIDSGAVVVAAWGEGDKAAFPASVPGVIAAGRSADTAIPAPSVDVLSTAPHNHYNYVSGSSVAAAHVSGVVALLLAAHPGLHANDVAKTLHAAVEARHGKPMLDACQALDAVVDKPFSCTQ</sequence>
<feature type="active site" description="Charge relay system" evidence="5">
    <location>
        <position position="330"/>
    </location>
</feature>
<dbReference type="RefSeq" id="WP_209947306.1">
    <property type="nucleotide sequence ID" value="NZ_JAGGJU010000011.1"/>
</dbReference>
<protein>
    <submittedName>
        <fullName evidence="8">Subtilisin family serine protease</fullName>
    </submittedName>
</protein>
<evidence type="ECO:0000259" key="7">
    <source>
        <dbReference type="Pfam" id="PF00082"/>
    </source>
</evidence>
<feature type="signal peptide" evidence="6">
    <location>
        <begin position="1"/>
        <end position="23"/>
    </location>
</feature>
<evidence type="ECO:0000256" key="2">
    <source>
        <dbReference type="ARBA" id="ARBA00022670"/>
    </source>
</evidence>
<name>A0ABS4E3G1_9HYPH</name>
<reference evidence="8 9" key="1">
    <citation type="submission" date="2021-03" db="EMBL/GenBank/DDBJ databases">
        <title>Genomic Encyclopedia of Type Strains, Phase IV (KMG-IV): sequencing the most valuable type-strain genomes for metagenomic binning, comparative biology and taxonomic classification.</title>
        <authorList>
            <person name="Goeker M."/>
        </authorList>
    </citation>
    <scope>NUCLEOTIDE SEQUENCE [LARGE SCALE GENOMIC DNA]</scope>
    <source>
        <strain evidence="8 9">DSM 21600</strain>
    </source>
</reference>
<dbReference type="PRINTS" id="PR00723">
    <property type="entry name" value="SUBTILISIN"/>
</dbReference>
<dbReference type="Gene3D" id="3.40.50.200">
    <property type="entry name" value="Peptidase S8/S53 domain"/>
    <property type="match status" value="1"/>
</dbReference>
<feature type="chain" id="PRO_5047487247" evidence="6">
    <location>
        <begin position="24"/>
        <end position="390"/>
    </location>
</feature>
<feature type="active site" description="Charge relay system" evidence="5">
    <location>
        <position position="156"/>
    </location>
</feature>
<dbReference type="GO" id="GO:0008233">
    <property type="term" value="F:peptidase activity"/>
    <property type="evidence" value="ECO:0007669"/>
    <property type="project" value="UniProtKB-KW"/>
</dbReference>
<keyword evidence="3 5" id="KW-0378">Hydrolase</keyword>
<comment type="similarity">
    <text evidence="1 5">Belongs to the peptidase S8 family.</text>
</comment>
<proteinExistence type="inferred from homology"/>
<dbReference type="InterPro" id="IPR022398">
    <property type="entry name" value="Peptidase_S8_His-AS"/>
</dbReference>
<dbReference type="InterPro" id="IPR000209">
    <property type="entry name" value="Peptidase_S8/S53_dom"/>
</dbReference>
<dbReference type="Pfam" id="PF00082">
    <property type="entry name" value="Peptidase_S8"/>
    <property type="match status" value="1"/>
</dbReference>
<accession>A0ABS4E3G1</accession>
<evidence type="ECO:0000256" key="3">
    <source>
        <dbReference type="ARBA" id="ARBA00022801"/>
    </source>
</evidence>
<evidence type="ECO:0000256" key="1">
    <source>
        <dbReference type="ARBA" id="ARBA00011073"/>
    </source>
</evidence>
<keyword evidence="9" id="KW-1185">Reference proteome</keyword>
<keyword evidence="4 5" id="KW-0720">Serine protease</keyword>
<keyword evidence="6" id="KW-0732">Signal</keyword>
<dbReference type="PROSITE" id="PS00137">
    <property type="entry name" value="SUBTILASE_HIS"/>
    <property type="match status" value="1"/>
</dbReference>
<dbReference type="GO" id="GO:0006508">
    <property type="term" value="P:proteolysis"/>
    <property type="evidence" value="ECO:0007669"/>
    <property type="project" value="UniProtKB-KW"/>
</dbReference>
<dbReference type="PANTHER" id="PTHR43806">
    <property type="entry name" value="PEPTIDASE S8"/>
    <property type="match status" value="1"/>
</dbReference>
<dbReference type="Proteomes" id="UP000759443">
    <property type="component" value="Unassembled WGS sequence"/>
</dbReference>
<evidence type="ECO:0000256" key="4">
    <source>
        <dbReference type="ARBA" id="ARBA00022825"/>
    </source>
</evidence>
<dbReference type="InterPro" id="IPR050131">
    <property type="entry name" value="Peptidase_S8_subtilisin-like"/>
</dbReference>